<protein>
    <submittedName>
        <fullName evidence="6">Putative flavo protein</fullName>
    </submittedName>
</protein>
<dbReference type="GO" id="GO:0004499">
    <property type="term" value="F:N,N-dimethylaniline monooxygenase activity"/>
    <property type="evidence" value="ECO:0007669"/>
    <property type="project" value="InterPro"/>
</dbReference>
<dbReference type="InterPro" id="IPR051209">
    <property type="entry name" value="FAD-bind_Monooxygenase_sf"/>
</dbReference>
<evidence type="ECO:0000256" key="5">
    <source>
        <dbReference type="ARBA" id="ARBA00023002"/>
    </source>
</evidence>
<dbReference type="GO" id="GO:0050660">
    <property type="term" value="F:flavin adenine dinucleotide binding"/>
    <property type="evidence" value="ECO:0007669"/>
    <property type="project" value="InterPro"/>
</dbReference>
<gene>
    <name evidence="6" type="ORF">BO78DRAFT_303945</name>
</gene>
<keyword evidence="7" id="KW-1185">Reference proteome</keyword>
<comment type="cofactor">
    <cofactor evidence="1">
        <name>FAD</name>
        <dbReference type="ChEBI" id="CHEBI:57692"/>
    </cofactor>
</comment>
<name>A0A319EQ62_ASPSB</name>
<keyword evidence="3" id="KW-0285">Flavoprotein</keyword>
<dbReference type="GO" id="GO:0050661">
    <property type="term" value="F:NADP binding"/>
    <property type="evidence" value="ECO:0007669"/>
    <property type="project" value="InterPro"/>
</dbReference>
<reference evidence="6 7" key="1">
    <citation type="submission" date="2018-02" db="EMBL/GenBank/DDBJ databases">
        <title>The genomes of Aspergillus section Nigri reveals drivers in fungal speciation.</title>
        <authorList>
            <consortium name="DOE Joint Genome Institute"/>
            <person name="Vesth T.C."/>
            <person name="Nybo J."/>
            <person name="Theobald S."/>
            <person name="Brandl J."/>
            <person name="Frisvad J.C."/>
            <person name="Nielsen K.F."/>
            <person name="Lyhne E.K."/>
            <person name="Kogle M.E."/>
            <person name="Kuo A."/>
            <person name="Riley R."/>
            <person name="Clum A."/>
            <person name="Nolan M."/>
            <person name="Lipzen A."/>
            <person name="Salamov A."/>
            <person name="Henrissat B."/>
            <person name="Wiebenga A."/>
            <person name="De vries R.P."/>
            <person name="Grigoriev I.V."/>
            <person name="Mortensen U.H."/>
            <person name="Andersen M.R."/>
            <person name="Baker S.E."/>
        </authorList>
    </citation>
    <scope>NUCLEOTIDE SEQUENCE [LARGE SCALE GENOMIC DNA]</scope>
    <source>
        <strain evidence="6 7">CBS 121057</strain>
    </source>
</reference>
<evidence type="ECO:0000313" key="7">
    <source>
        <dbReference type="Proteomes" id="UP000248423"/>
    </source>
</evidence>
<dbReference type="SUPFAM" id="SSF51905">
    <property type="entry name" value="FAD/NAD(P)-binding domain"/>
    <property type="match status" value="3"/>
</dbReference>
<dbReference type="STRING" id="1448318.A0A319EQ62"/>
<dbReference type="Pfam" id="PF00743">
    <property type="entry name" value="FMO-like"/>
    <property type="match status" value="1"/>
</dbReference>
<proteinExistence type="inferred from homology"/>
<dbReference type="PANTHER" id="PTHR42877:SF11">
    <property type="entry name" value="MONOOXYGENASE, PUTATIVE (AFU_ORTHOLOGUE AFUA_6G13790)-RELATED"/>
    <property type="match status" value="1"/>
</dbReference>
<dbReference type="VEuPathDB" id="FungiDB:BO78DRAFT_303945"/>
<dbReference type="Proteomes" id="UP000248423">
    <property type="component" value="Unassembled WGS sequence"/>
</dbReference>
<organism evidence="6 7">
    <name type="scientific">Aspergillus sclerotiicarbonarius (strain CBS 121057 / IBT 28362)</name>
    <dbReference type="NCBI Taxonomy" id="1448318"/>
    <lineage>
        <taxon>Eukaryota</taxon>
        <taxon>Fungi</taxon>
        <taxon>Dikarya</taxon>
        <taxon>Ascomycota</taxon>
        <taxon>Pezizomycotina</taxon>
        <taxon>Eurotiomycetes</taxon>
        <taxon>Eurotiomycetidae</taxon>
        <taxon>Eurotiales</taxon>
        <taxon>Aspergillaceae</taxon>
        <taxon>Aspergillus</taxon>
        <taxon>Aspergillus subgen. Circumdati</taxon>
    </lineage>
</organism>
<dbReference type="Gene3D" id="3.50.50.60">
    <property type="entry name" value="FAD/NAD(P)-binding domain"/>
    <property type="match status" value="2"/>
</dbReference>
<dbReference type="EMBL" id="KZ826318">
    <property type="protein sequence ID" value="PYI11461.1"/>
    <property type="molecule type" value="Genomic_DNA"/>
</dbReference>
<dbReference type="InterPro" id="IPR020946">
    <property type="entry name" value="Flavin_mOase-like"/>
</dbReference>
<accession>A0A319EQ62</accession>
<sequence>MGVLLSKLQYTSAAGQVAQGQITKNWVPIKEEPVYTPRRIRLICVGAGFSGLTLAHKIKHEIKLGEVIDYVIYEKNHDVGGTWLQNRYPGVACDVPAHAYTFLFEPNPNWSQFYAPGSEIQEYIKNTVRKWNLDDRIEFNSCVVESRWDEAAGKWKVKINQNGIIKEDEAEILVSASGCLAKPRVPNIQGMSDFKGKLSHTADWDDTYDWKNKRVAVIGNGASGIQTVTAMHSTSSKLVNYVRNPCWISPNFSGELTKDGNNFAFTEEEKRQFREDRKAFFEFRKRLENSVNGFCYAMLRDHPFNRETRVTSTKRMQNVIENIPDPSIAARMIPEFHPGCRRLTPGHGYLEAFTNPNTHMCWEPIERITETGIKTTDGKENTFDIIVCATGFETTYIPQWTLVGRNNTTLTEKWKTEPEAFFAVHVDGLPNYFMIMGPNFVVAHGSLLAGISFTCDYILKWARKIATEDIKSIDVKKDALDDYNVWAQEYLKRTAWSDPCRSWYKNGKTSGQITAPYAGTTSHFKRCLENMGGEHFNINYNSLNRFRFLGNGQVDVERNGMGDLAEYFVEGLW</sequence>
<dbReference type="AlphaFoldDB" id="A0A319EQ62"/>
<comment type="similarity">
    <text evidence="2">Belongs to the FAD-binding monooxygenase family.</text>
</comment>
<keyword evidence="5" id="KW-0560">Oxidoreductase</keyword>
<evidence type="ECO:0000256" key="1">
    <source>
        <dbReference type="ARBA" id="ARBA00001974"/>
    </source>
</evidence>
<keyword evidence="4" id="KW-0274">FAD</keyword>
<dbReference type="InterPro" id="IPR036188">
    <property type="entry name" value="FAD/NAD-bd_sf"/>
</dbReference>
<dbReference type="PANTHER" id="PTHR42877">
    <property type="entry name" value="L-ORNITHINE N(5)-MONOOXYGENASE-RELATED"/>
    <property type="match status" value="1"/>
</dbReference>
<evidence type="ECO:0000256" key="2">
    <source>
        <dbReference type="ARBA" id="ARBA00010139"/>
    </source>
</evidence>
<evidence type="ECO:0000256" key="4">
    <source>
        <dbReference type="ARBA" id="ARBA00022827"/>
    </source>
</evidence>
<evidence type="ECO:0000256" key="3">
    <source>
        <dbReference type="ARBA" id="ARBA00022630"/>
    </source>
</evidence>
<dbReference type="OrthoDB" id="74360at2759"/>
<evidence type="ECO:0000313" key="6">
    <source>
        <dbReference type="EMBL" id="PYI11461.1"/>
    </source>
</evidence>